<proteinExistence type="predicted"/>
<accession>A0A7J7LMY3</accession>
<dbReference type="PANTHER" id="PTHR46496:SF1">
    <property type="entry name" value="ZEAXANTHIN EPOXIDASE, CHLOROPLASTIC"/>
    <property type="match status" value="1"/>
</dbReference>
<keyword evidence="4" id="KW-0560">Oxidoreductase</keyword>
<dbReference type="InterPro" id="IPR036188">
    <property type="entry name" value="FAD/NAD-bd_sf"/>
</dbReference>
<dbReference type="GO" id="GO:0016491">
    <property type="term" value="F:oxidoreductase activity"/>
    <property type="evidence" value="ECO:0007669"/>
    <property type="project" value="UniProtKB-KW"/>
</dbReference>
<dbReference type="Proteomes" id="UP000541444">
    <property type="component" value="Unassembled WGS sequence"/>
</dbReference>
<evidence type="ECO:0000256" key="1">
    <source>
        <dbReference type="ARBA" id="ARBA00001974"/>
    </source>
</evidence>
<reference evidence="5 6" key="1">
    <citation type="journal article" date="2020" name="IScience">
        <title>Genome Sequencing of the Endangered Kingdonia uniflora (Circaeasteraceae, Ranunculales) Reveals Potential Mechanisms of Evolutionary Specialization.</title>
        <authorList>
            <person name="Sun Y."/>
            <person name="Deng T."/>
            <person name="Zhang A."/>
            <person name="Moore M.J."/>
            <person name="Landis J.B."/>
            <person name="Lin N."/>
            <person name="Zhang H."/>
            <person name="Zhang X."/>
            <person name="Huang J."/>
            <person name="Zhang X."/>
            <person name="Sun H."/>
            <person name="Wang H."/>
        </authorList>
    </citation>
    <scope>NUCLEOTIDE SEQUENCE [LARGE SCALE GENOMIC DNA]</scope>
    <source>
        <strain evidence="5">TB1705</strain>
        <tissue evidence="5">Leaf</tissue>
    </source>
</reference>
<protein>
    <submittedName>
        <fullName evidence="5">Uncharacterized protein</fullName>
    </submittedName>
</protein>
<evidence type="ECO:0000256" key="2">
    <source>
        <dbReference type="ARBA" id="ARBA00022630"/>
    </source>
</evidence>
<evidence type="ECO:0000313" key="6">
    <source>
        <dbReference type="Proteomes" id="UP000541444"/>
    </source>
</evidence>
<dbReference type="Gene3D" id="3.50.50.60">
    <property type="entry name" value="FAD/NAD(P)-binding domain"/>
    <property type="match status" value="1"/>
</dbReference>
<dbReference type="SUPFAM" id="SSF51905">
    <property type="entry name" value="FAD/NAD(P)-binding domain"/>
    <property type="match status" value="1"/>
</dbReference>
<keyword evidence="6" id="KW-1185">Reference proteome</keyword>
<comment type="caution">
    <text evidence="5">The sequence shown here is derived from an EMBL/GenBank/DDBJ whole genome shotgun (WGS) entry which is preliminary data.</text>
</comment>
<evidence type="ECO:0000256" key="3">
    <source>
        <dbReference type="ARBA" id="ARBA00022827"/>
    </source>
</evidence>
<evidence type="ECO:0000313" key="5">
    <source>
        <dbReference type="EMBL" id="KAF6144007.1"/>
    </source>
</evidence>
<gene>
    <name evidence="5" type="ORF">GIB67_017615</name>
</gene>
<keyword evidence="3" id="KW-0274">FAD</keyword>
<dbReference type="PANTHER" id="PTHR46496">
    <property type="match status" value="1"/>
</dbReference>
<comment type="cofactor">
    <cofactor evidence="1">
        <name>FAD</name>
        <dbReference type="ChEBI" id="CHEBI:57692"/>
    </cofactor>
</comment>
<organism evidence="5 6">
    <name type="scientific">Kingdonia uniflora</name>
    <dbReference type="NCBI Taxonomy" id="39325"/>
    <lineage>
        <taxon>Eukaryota</taxon>
        <taxon>Viridiplantae</taxon>
        <taxon>Streptophyta</taxon>
        <taxon>Embryophyta</taxon>
        <taxon>Tracheophyta</taxon>
        <taxon>Spermatophyta</taxon>
        <taxon>Magnoliopsida</taxon>
        <taxon>Ranunculales</taxon>
        <taxon>Circaeasteraceae</taxon>
        <taxon>Kingdonia</taxon>
    </lineage>
</organism>
<dbReference type="OrthoDB" id="655030at2759"/>
<sequence length="460" mass="52073">MYEHIASIVILQLAVRYIKFDTFTPAVERGLPVTRVIGRMNLQQILAESVGEESIMNESNVVNFEDNGNKVTAILENGQRYEGDLLVGADGIWSKVRKNLFGPKDASYAGYTCYTGIADFVPPDIESVGGVGRTIASHEPHEGFRFGGTARPLEEERSGFGKLMNPMRNLRIDFKIKILVFDGSVDAEKLDNGSLSWKEFKVLVRKQFYPIGYGQERWYKWHNLHQKFEQSVQEYTTAFHNQALVLDIDVDEYEVFMKYTGADFGYRGGDSGRTFSCQYSGEAIQVKQSLVEAIVDPGSQKILIFEALVKKKGLTTTAHHKPYGLGWIQKDADLMITKQCTFKFAITERTRKYRLMKKGNKFHINACKEHVTTNNIVTATQLKRLVNASGKFVLLVQLVQEGTSARVLSTMTTSYKQQTDMGKLQEEVVVHSDHKCKDERKIEFTGMDIIDTQSCIYTTL</sequence>
<name>A0A7J7LMY3_9MAGN</name>
<evidence type="ECO:0000256" key="4">
    <source>
        <dbReference type="ARBA" id="ARBA00023002"/>
    </source>
</evidence>
<dbReference type="AlphaFoldDB" id="A0A7J7LMY3"/>
<keyword evidence="2" id="KW-0285">Flavoprotein</keyword>
<dbReference type="EMBL" id="JACGCM010002156">
    <property type="protein sequence ID" value="KAF6144007.1"/>
    <property type="molecule type" value="Genomic_DNA"/>
</dbReference>